<evidence type="ECO:0000256" key="2">
    <source>
        <dbReference type="ARBA" id="ARBA00022692"/>
    </source>
</evidence>
<evidence type="ECO:0000256" key="6">
    <source>
        <dbReference type="SAM" id="Phobius"/>
    </source>
</evidence>
<gene>
    <name evidence="8" type="ORF">LUZ63_011191</name>
</gene>
<accession>A0A9Q0CIF7</accession>
<comment type="caution">
    <text evidence="8">The sequence shown here is derived from an EMBL/GenBank/DDBJ whole genome shotgun (WGS) entry which is preliminary data.</text>
</comment>
<dbReference type="AlphaFoldDB" id="A0A9Q0CIF7"/>
<keyword evidence="3 6" id="KW-1133">Transmembrane helix</keyword>
<dbReference type="OrthoDB" id="1917746at2759"/>
<evidence type="ECO:0000313" key="9">
    <source>
        <dbReference type="Proteomes" id="UP001151287"/>
    </source>
</evidence>
<evidence type="ECO:0000313" key="8">
    <source>
        <dbReference type="EMBL" id="KAJ1694493.1"/>
    </source>
</evidence>
<evidence type="ECO:0000256" key="1">
    <source>
        <dbReference type="ARBA" id="ARBA00004167"/>
    </source>
</evidence>
<keyword evidence="9" id="KW-1185">Reference proteome</keyword>
<evidence type="ECO:0000256" key="5">
    <source>
        <dbReference type="SAM" id="MobiDB-lite"/>
    </source>
</evidence>
<dbReference type="InterPro" id="IPR044839">
    <property type="entry name" value="NDR1-like"/>
</dbReference>
<dbReference type="PANTHER" id="PTHR31234">
    <property type="entry name" value="LATE EMBRYOGENESIS ABUNDANT (LEA) HYDROXYPROLINE-RICH GLYCOPROTEIN FAMILY"/>
    <property type="match status" value="1"/>
</dbReference>
<dbReference type="EMBL" id="JAMQYH010000003">
    <property type="protein sequence ID" value="KAJ1694493.1"/>
    <property type="molecule type" value="Genomic_DNA"/>
</dbReference>
<comment type="subcellular location">
    <subcellularLocation>
        <location evidence="1">Membrane</location>
        <topology evidence="1">Single-pass membrane protein</topology>
    </subcellularLocation>
</comment>
<feature type="region of interest" description="Disordered" evidence="5">
    <location>
        <begin position="1"/>
        <end position="32"/>
    </location>
</feature>
<organism evidence="8 9">
    <name type="scientific">Rhynchospora breviuscula</name>
    <dbReference type="NCBI Taxonomy" id="2022672"/>
    <lineage>
        <taxon>Eukaryota</taxon>
        <taxon>Viridiplantae</taxon>
        <taxon>Streptophyta</taxon>
        <taxon>Embryophyta</taxon>
        <taxon>Tracheophyta</taxon>
        <taxon>Spermatophyta</taxon>
        <taxon>Magnoliopsida</taxon>
        <taxon>Liliopsida</taxon>
        <taxon>Poales</taxon>
        <taxon>Cyperaceae</taxon>
        <taxon>Cyperoideae</taxon>
        <taxon>Rhynchosporeae</taxon>
        <taxon>Rhynchospora</taxon>
    </lineage>
</organism>
<dbReference type="PANTHER" id="PTHR31234:SF72">
    <property type="entry name" value="NDR1_HIN1-LIKE PROTEIN 6"/>
    <property type="match status" value="1"/>
</dbReference>
<reference evidence="8" key="1">
    <citation type="journal article" date="2022" name="Cell">
        <title>Repeat-based holocentromeres influence genome architecture and karyotype evolution.</title>
        <authorList>
            <person name="Hofstatter P.G."/>
            <person name="Thangavel G."/>
            <person name="Lux T."/>
            <person name="Neumann P."/>
            <person name="Vondrak T."/>
            <person name="Novak P."/>
            <person name="Zhang M."/>
            <person name="Costa L."/>
            <person name="Castellani M."/>
            <person name="Scott A."/>
            <person name="Toegelov H."/>
            <person name="Fuchs J."/>
            <person name="Mata-Sucre Y."/>
            <person name="Dias Y."/>
            <person name="Vanzela A.L.L."/>
            <person name="Huettel B."/>
            <person name="Almeida C.C.S."/>
            <person name="Simkova H."/>
            <person name="Souza G."/>
            <person name="Pedrosa-Harand A."/>
            <person name="Macas J."/>
            <person name="Mayer K.F.X."/>
            <person name="Houben A."/>
            <person name="Marques A."/>
        </authorList>
    </citation>
    <scope>NUCLEOTIDE SEQUENCE</scope>
    <source>
        <strain evidence="8">RhyBre1mFocal</strain>
    </source>
</reference>
<proteinExistence type="predicted"/>
<feature type="domain" description="Late embryogenesis abundant protein LEA-2 subgroup" evidence="7">
    <location>
        <begin position="123"/>
        <end position="214"/>
    </location>
</feature>
<dbReference type="GO" id="GO:0005886">
    <property type="term" value="C:plasma membrane"/>
    <property type="evidence" value="ECO:0007669"/>
    <property type="project" value="TreeGrafter"/>
</dbReference>
<sequence>MDHQRVYPVGSDLPASAPVAPDNLSSSSKKDSQIDQLPLFTAPTSSPPPPAHVNTKRKRSRLCKCLCWTLLAIIILIVVLAAIVGILYLIFRPKIPHYSVDYLTVNNFSMDNNLTVTASFDITVTSRNPNKKIGIYYLEGSKITAWYNTTELCNGTFPVFYQGHMNTTVVHLLLSGKPQLTNDLISGIQSQLQSGSIPITVKGNVPVKIKFGALKIFKITGKVKCRLLLDSSSSGSSTADTQFKFRSSSCSFKVKL</sequence>
<dbReference type="GO" id="GO:0098542">
    <property type="term" value="P:defense response to other organism"/>
    <property type="evidence" value="ECO:0007669"/>
    <property type="project" value="InterPro"/>
</dbReference>
<dbReference type="InterPro" id="IPR004864">
    <property type="entry name" value="LEA_2"/>
</dbReference>
<keyword evidence="2 6" id="KW-0812">Transmembrane</keyword>
<protein>
    <recommendedName>
        <fullName evidence="7">Late embryogenesis abundant protein LEA-2 subgroup domain-containing protein</fullName>
    </recommendedName>
</protein>
<dbReference type="Proteomes" id="UP001151287">
    <property type="component" value="Unassembled WGS sequence"/>
</dbReference>
<evidence type="ECO:0000256" key="4">
    <source>
        <dbReference type="ARBA" id="ARBA00023136"/>
    </source>
</evidence>
<evidence type="ECO:0000256" key="3">
    <source>
        <dbReference type="ARBA" id="ARBA00022989"/>
    </source>
</evidence>
<feature type="transmembrane region" description="Helical" evidence="6">
    <location>
        <begin position="65"/>
        <end position="91"/>
    </location>
</feature>
<keyword evidence="4 6" id="KW-0472">Membrane</keyword>
<dbReference type="Pfam" id="PF03168">
    <property type="entry name" value="LEA_2"/>
    <property type="match status" value="1"/>
</dbReference>
<evidence type="ECO:0000259" key="7">
    <source>
        <dbReference type="Pfam" id="PF03168"/>
    </source>
</evidence>
<name>A0A9Q0CIF7_9POAL</name>